<feature type="domain" description="AsmA" evidence="2">
    <location>
        <begin position="350"/>
        <end position="455"/>
    </location>
</feature>
<evidence type="ECO:0000313" key="3">
    <source>
        <dbReference type="EMBL" id="TMQ68115.1"/>
    </source>
</evidence>
<feature type="coiled-coil region" evidence="1">
    <location>
        <begin position="596"/>
        <end position="623"/>
    </location>
</feature>
<reference evidence="3 4" key="1">
    <citation type="journal article" date="2019" name="Nat. Microbiol.">
        <title>Mediterranean grassland soil C-N compound turnover is dependent on rainfall and depth, and is mediated by genomically divergent microorganisms.</title>
        <authorList>
            <person name="Diamond S."/>
            <person name="Andeer P.F."/>
            <person name="Li Z."/>
            <person name="Crits-Christoph A."/>
            <person name="Burstein D."/>
            <person name="Anantharaman K."/>
            <person name="Lane K.R."/>
            <person name="Thomas B.C."/>
            <person name="Pan C."/>
            <person name="Northen T.R."/>
            <person name="Banfield J.F."/>
        </authorList>
    </citation>
    <scope>NUCLEOTIDE SEQUENCE [LARGE SCALE GENOMIC DNA]</scope>
    <source>
        <strain evidence="3">WS_8</strain>
    </source>
</reference>
<dbReference type="GO" id="GO:0090313">
    <property type="term" value="P:regulation of protein targeting to membrane"/>
    <property type="evidence" value="ECO:0007669"/>
    <property type="project" value="TreeGrafter"/>
</dbReference>
<organism evidence="3 4">
    <name type="scientific">Eiseniibacteriota bacterium</name>
    <dbReference type="NCBI Taxonomy" id="2212470"/>
    <lineage>
        <taxon>Bacteria</taxon>
        <taxon>Candidatus Eiseniibacteriota</taxon>
    </lineage>
</organism>
<dbReference type="GO" id="GO:0005886">
    <property type="term" value="C:plasma membrane"/>
    <property type="evidence" value="ECO:0007669"/>
    <property type="project" value="TreeGrafter"/>
</dbReference>
<accession>A0A538TWW5</accession>
<evidence type="ECO:0000259" key="2">
    <source>
        <dbReference type="Pfam" id="PF05170"/>
    </source>
</evidence>
<proteinExistence type="predicted"/>
<dbReference type="PANTHER" id="PTHR30441:SF8">
    <property type="entry name" value="DUF748 DOMAIN-CONTAINING PROTEIN"/>
    <property type="match status" value="1"/>
</dbReference>
<sequence>MATSGHTAMRGVARGSLAARRLVDLDRSLAPLVFKLDHRGAYDSASRRLALERATLSLGRASIDLSGVVDDPGPRARLDLKTRGRALDLARLVDFANAADLKALRGLRGSGQLSFDLAIRGPLGPGGPPRLVGRLTVADATLRYAGAPARLEGVRLGARFAPDSLTIPDFQARVVGATGSRLTPLSGRLDVTHFADPVVSFGLRGDLDLAAIGPLVAPKDMRLTGRSALDLEGRGRAKDPGSIALSGRARLVGGTVESRQLPRKIEGLEAAFEFSPARAAVRGLKARAARSSFAIDASVTRPLALLAKPGAGGPAAVEFQLDSPYLDLAELLPVAGGAPFVLQATGGGRASIARLKNGKLDVSNVRAQMILEPGVVSIPDFRCDGYQGVVAGAARFDLGDPKRPAMTLKAHVDSVQADALLSAWTPAKGLLRGSLDSRMDLALRGATPDEIKRSLTAVGLATFAHGSFGPGPVPDEIAKTTHIAPLRRLDFHNLKVPFRIERGRVVTDAVEMRGPYGDWKMSGAVGFDGALDYAVSVTLPREVAQRLETRSPLAAGALADEQGNLLLDLKVTGTGRAPRVAWDGQAMRDRVAGRVSQALKAQHKRLEREVEDAVAARRRAAEDSARAAVGRARQGLADSLRRRAGGVLKGFFGGALGDSAR</sequence>
<dbReference type="PANTHER" id="PTHR30441">
    <property type="entry name" value="DUF748 DOMAIN-CONTAINING PROTEIN"/>
    <property type="match status" value="1"/>
</dbReference>
<dbReference type="InterPro" id="IPR052894">
    <property type="entry name" value="AsmA-related"/>
</dbReference>
<keyword evidence="1" id="KW-0175">Coiled coil</keyword>
<dbReference type="Pfam" id="PF05170">
    <property type="entry name" value="AsmA"/>
    <property type="match status" value="1"/>
</dbReference>
<dbReference type="InterPro" id="IPR007844">
    <property type="entry name" value="AsmA"/>
</dbReference>
<name>A0A538TWW5_UNCEI</name>
<gene>
    <name evidence="3" type="ORF">E6K78_02390</name>
</gene>
<dbReference type="Proteomes" id="UP000316609">
    <property type="component" value="Unassembled WGS sequence"/>
</dbReference>
<protein>
    <submittedName>
        <fullName evidence="3">DUF3971 domain-containing protein</fullName>
    </submittedName>
</protein>
<dbReference type="AlphaFoldDB" id="A0A538TWW5"/>
<comment type="caution">
    <text evidence="3">The sequence shown here is derived from an EMBL/GenBank/DDBJ whole genome shotgun (WGS) entry which is preliminary data.</text>
</comment>
<dbReference type="EMBL" id="VBOY01000016">
    <property type="protein sequence ID" value="TMQ68115.1"/>
    <property type="molecule type" value="Genomic_DNA"/>
</dbReference>
<evidence type="ECO:0000313" key="4">
    <source>
        <dbReference type="Proteomes" id="UP000316609"/>
    </source>
</evidence>
<evidence type="ECO:0000256" key="1">
    <source>
        <dbReference type="SAM" id="Coils"/>
    </source>
</evidence>